<evidence type="ECO:0000313" key="3">
    <source>
        <dbReference type="Proteomes" id="UP000037035"/>
    </source>
</evidence>
<dbReference type="VEuPathDB" id="FungiDB:VP01_2701g2"/>
<name>A0A0L6V5G0_9BASI</name>
<protein>
    <submittedName>
        <fullName evidence="2">Uncharacterized protein</fullName>
    </submittedName>
</protein>
<organism evidence="2 3">
    <name type="scientific">Puccinia sorghi</name>
    <dbReference type="NCBI Taxonomy" id="27349"/>
    <lineage>
        <taxon>Eukaryota</taxon>
        <taxon>Fungi</taxon>
        <taxon>Dikarya</taxon>
        <taxon>Basidiomycota</taxon>
        <taxon>Pucciniomycotina</taxon>
        <taxon>Pucciniomycetes</taxon>
        <taxon>Pucciniales</taxon>
        <taxon>Pucciniaceae</taxon>
        <taxon>Puccinia</taxon>
    </lineage>
</organism>
<reference evidence="2 3" key="1">
    <citation type="submission" date="2015-08" db="EMBL/GenBank/DDBJ databases">
        <title>Next Generation Sequencing and Analysis of the Genome of Puccinia sorghi L Schw, the Causal Agent of Maize Common Rust.</title>
        <authorList>
            <person name="Rochi L."/>
            <person name="Burguener G."/>
            <person name="Darino M."/>
            <person name="Turjanski A."/>
            <person name="Kreff E."/>
            <person name="Dieguez M.J."/>
            <person name="Sacco F."/>
        </authorList>
    </citation>
    <scope>NUCLEOTIDE SEQUENCE [LARGE SCALE GENOMIC DNA]</scope>
    <source>
        <strain evidence="2 3">RO10H11247</strain>
    </source>
</reference>
<dbReference type="Proteomes" id="UP000037035">
    <property type="component" value="Unassembled WGS sequence"/>
</dbReference>
<feature type="region of interest" description="Disordered" evidence="1">
    <location>
        <begin position="1"/>
        <end position="23"/>
    </location>
</feature>
<gene>
    <name evidence="2" type="ORF">VP01_2701g2</name>
</gene>
<comment type="caution">
    <text evidence="2">The sequence shown here is derived from an EMBL/GenBank/DDBJ whole genome shotgun (WGS) entry which is preliminary data.</text>
</comment>
<evidence type="ECO:0000313" key="2">
    <source>
        <dbReference type="EMBL" id="KNZ55350.1"/>
    </source>
</evidence>
<proteinExistence type="predicted"/>
<keyword evidence="3" id="KW-1185">Reference proteome</keyword>
<dbReference type="EMBL" id="LAVV01007615">
    <property type="protein sequence ID" value="KNZ55350.1"/>
    <property type="molecule type" value="Genomic_DNA"/>
</dbReference>
<sequence length="89" mass="9734">MSRLPSYPPHMSTCPLGPDLHRSQHPLTQTEKLFNSFQRLDGFTGTVLPSGSTRFPSSTPLTNTSILIGNKLLPPSLGLAHPPRLMRSV</sequence>
<evidence type="ECO:0000256" key="1">
    <source>
        <dbReference type="SAM" id="MobiDB-lite"/>
    </source>
</evidence>
<accession>A0A0L6V5G0</accession>
<dbReference type="AlphaFoldDB" id="A0A0L6V5G0"/>